<name>A0A6L8MRH8_9BURK</name>
<comment type="caution">
    <text evidence="1">The sequence shown here is derived from an EMBL/GenBank/DDBJ whole genome shotgun (WGS) entry which is preliminary data.</text>
</comment>
<dbReference type="Proteomes" id="UP000474565">
    <property type="component" value="Unassembled WGS sequence"/>
</dbReference>
<dbReference type="RefSeq" id="WP_161021114.1">
    <property type="nucleotide sequence ID" value="NZ_WWCP01000036.1"/>
</dbReference>
<sequence length="260" mass="28854">MEVEYSLVLPPVPTSAIAATKSQYAALRSTLGGRLVLRENLNSIFPLDLNALTFGHGGIVFVPKGLCLNSRYLSIIDSTGYEIVQDSEALADYLMNQRDVVLFGGFVKHLVNPVQHMDYGDIDLIALSTDVIEALAARFAFTFQAVSPADNYPRYFIGKSTRAGKTVQVALMQSMADAQKFIFNAQYDVDRVGYSNGVFLFDSNISASAIRHAINTKQASTIQANRNLELFSTDRPHIEQRHKLKLVRKGFFITEHSNIN</sequence>
<gene>
    <name evidence="1" type="ORF">GTP44_22145</name>
</gene>
<dbReference type="AlphaFoldDB" id="A0A6L8MRH8"/>
<protein>
    <submittedName>
        <fullName evidence="1">Uncharacterized protein</fullName>
    </submittedName>
</protein>
<evidence type="ECO:0000313" key="1">
    <source>
        <dbReference type="EMBL" id="MYM84638.1"/>
    </source>
</evidence>
<organism evidence="1 2">
    <name type="scientific">Duganella lactea</name>
    <dbReference type="NCBI Taxonomy" id="2692173"/>
    <lineage>
        <taxon>Bacteria</taxon>
        <taxon>Pseudomonadati</taxon>
        <taxon>Pseudomonadota</taxon>
        <taxon>Betaproteobacteria</taxon>
        <taxon>Burkholderiales</taxon>
        <taxon>Oxalobacteraceae</taxon>
        <taxon>Telluria group</taxon>
        <taxon>Duganella</taxon>
    </lineage>
</organism>
<accession>A0A6L8MRH8</accession>
<dbReference type="EMBL" id="WWCP01000036">
    <property type="protein sequence ID" value="MYM84638.1"/>
    <property type="molecule type" value="Genomic_DNA"/>
</dbReference>
<evidence type="ECO:0000313" key="2">
    <source>
        <dbReference type="Proteomes" id="UP000474565"/>
    </source>
</evidence>
<reference evidence="1 2" key="1">
    <citation type="submission" date="2019-12" db="EMBL/GenBank/DDBJ databases">
        <title>Novel species isolated from a subtropical stream in China.</title>
        <authorList>
            <person name="Lu H."/>
        </authorList>
    </citation>
    <scope>NUCLEOTIDE SEQUENCE [LARGE SCALE GENOMIC DNA]</scope>
    <source>
        <strain evidence="1 2">FT50W</strain>
    </source>
</reference>
<proteinExistence type="predicted"/>